<feature type="transmembrane region" description="Helical" evidence="1">
    <location>
        <begin position="281"/>
        <end position="304"/>
    </location>
</feature>
<evidence type="ECO:0000256" key="1">
    <source>
        <dbReference type="SAM" id="Phobius"/>
    </source>
</evidence>
<dbReference type="Proteomes" id="UP000187209">
    <property type="component" value="Unassembled WGS sequence"/>
</dbReference>
<keyword evidence="3" id="KW-1185">Reference proteome</keyword>
<protein>
    <submittedName>
        <fullName evidence="2">Uncharacterized protein</fullName>
    </submittedName>
</protein>
<keyword evidence="1" id="KW-0472">Membrane</keyword>
<organism evidence="2 3">
    <name type="scientific">Stentor coeruleus</name>
    <dbReference type="NCBI Taxonomy" id="5963"/>
    <lineage>
        <taxon>Eukaryota</taxon>
        <taxon>Sar</taxon>
        <taxon>Alveolata</taxon>
        <taxon>Ciliophora</taxon>
        <taxon>Postciliodesmatophora</taxon>
        <taxon>Heterotrichea</taxon>
        <taxon>Heterotrichida</taxon>
        <taxon>Stentoridae</taxon>
        <taxon>Stentor</taxon>
    </lineage>
</organism>
<sequence length="315" mass="35959">MSSRYSSSSQSSRSSEKTLEGTIANLQGIGQFEKPINILDGKIKLYEIENTKNSHSSSSYTELSLLPTPHFLVIPDSENRDFNSNRLSVPTSSFIDPPIVVFDNNTELNSNSFHKKHIKNSSNSYSCSSKKSSDEETLKKKVHEESFYENSCNSLESELSSQNSCSRSSKSNSDCKIDDKKNLRISSEDFGNYSKANYKAYIKSNKKDKDLDETSKNEKKKHGKVCKTEDKRMIQAEILAKRCDLNNLNEKDILRDNKKPAQIKIKADKPRTQTRKARIWIAYKIVINLMSMISTPILLPFMFFDILQYQEELSV</sequence>
<evidence type="ECO:0000313" key="3">
    <source>
        <dbReference type="Proteomes" id="UP000187209"/>
    </source>
</evidence>
<name>A0A1R2CCP8_9CILI</name>
<keyword evidence="1" id="KW-1133">Transmembrane helix</keyword>
<comment type="caution">
    <text evidence="2">The sequence shown here is derived from an EMBL/GenBank/DDBJ whole genome shotgun (WGS) entry which is preliminary data.</text>
</comment>
<keyword evidence="1" id="KW-0812">Transmembrane</keyword>
<dbReference type="EMBL" id="MPUH01000195">
    <property type="protein sequence ID" value="OMJ86788.1"/>
    <property type="molecule type" value="Genomic_DNA"/>
</dbReference>
<dbReference type="AlphaFoldDB" id="A0A1R2CCP8"/>
<proteinExistence type="predicted"/>
<evidence type="ECO:0000313" key="2">
    <source>
        <dbReference type="EMBL" id="OMJ86788.1"/>
    </source>
</evidence>
<accession>A0A1R2CCP8</accession>
<reference evidence="2 3" key="1">
    <citation type="submission" date="2016-11" db="EMBL/GenBank/DDBJ databases">
        <title>The macronuclear genome of Stentor coeruleus: a giant cell with tiny introns.</title>
        <authorList>
            <person name="Slabodnick M."/>
            <person name="Ruby J.G."/>
            <person name="Reiff S.B."/>
            <person name="Swart E.C."/>
            <person name="Gosai S."/>
            <person name="Prabakaran S."/>
            <person name="Witkowska E."/>
            <person name="Larue G.E."/>
            <person name="Fisher S."/>
            <person name="Freeman R.M."/>
            <person name="Gunawardena J."/>
            <person name="Chu W."/>
            <person name="Stover N.A."/>
            <person name="Gregory B.D."/>
            <person name="Nowacki M."/>
            <person name="Derisi J."/>
            <person name="Roy S.W."/>
            <person name="Marshall W.F."/>
            <person name="Sood P."/>
        </authorList>
    </citation>
    <scope>NUCLEOTIDE SEQUENCE [LARGE SCALE GENOMIC DNA]</scope>
    <source>
        <strain evidence="2">WM001</strain>
    </source>
</reference>
<gene>
    <name evidence="2" type="ORF">SteCoe_11643</name>
</gene>